<feature type="region of interest" description="Disordered" evidence="4">
    <location>
        <begin position="1893"/>
        <end position="1948"/>
    </location>
</feature>
<dbReference type="PANTHER" id="PTHR22906:SF21">
    <property type="entry name" value="SEMA DOMAIN-CONTAINING PROTEIN"/>
    <property type="match status" value="1"/>
</dbReference>
<dbReference type="Gene3D" id="2.60.40.10">
    <property type="entry name" value="Immunoglobulins"/>
    <property type="match status" value="1"/>
</dbReference>
<feature type="compositionally biased region" description="Acidic residues" evidence="4">
    <location>
        <begin position="631"/>
        <end position="657"/>
    </location>
</feature>
<feature type="region of interest" description="Disordered" evidence="4">
    <location>
        <begin position="699"/>
        <end position="756"/>
    </location>
</feature>
<feature type="compositionally biased region" description="Basic and acidic residues" evidence="4">
    <location>
        <begin position="1564"/>
        <end position="1573"/>
    </location>
</feature>
<dbReference type="OMA" id="MATSHHW"/>
<dbReference type="Gene3D" id="2.10.25.10">
    <property type="entry name" value="Laminin"/>
    <property type="match status" value="1"/>
</dbReference>
<feature type="region of interest" description="Disordered" evidence="4">
    <location>
        <begin position="1392"/>
        <end position="1442"/>
    </location>
</feature>
<feature type="compositionally biased region" description="Low complexity" evidence="4">
    <location>
        <begin position="1402"/>
        <end position="1413"/>
    </location>
</feature>
<feature type="compositionally biased region" description="Basic and acidic residues" evidence="4">
    <location>
        <begin position="720"/>
        <end position="730"/>
    </location>
</feature>
<feature type="domain" description="Ig-like" evidence="6">
    <location>
        <begin position="810"/>
        <end position="924"/>
    </location>
</feature>
<feature type="region of interest" description="Disordered" evidence="4">
    <location>
        <begin position="1320"/>
        <end position="1347"/>
    </location>
</feature>
<protein>
    <submittedName>
        <fullName evidence="8 9">Uncharacterized protein LOC110991140</fullName>
    </submittedName>
</protein>
<feature type="region of interest" description="Disordered" evidence="4">
    <location>
        <begin position="1553"/>
        <end position="1591"/>
    </location>
</feature>
<feature type="compositionally biased region" description="Low complexity" evidence="4">
    <location>
        <begin position="1294"/>
        <end position="1303"/>
    </location>
</feature>
<dbReference type="InterPro" id="IPR000742">
    <property type="entry name" value="EGF"/>
</dbReference>
<evidence type="ECO:0000313" key="7">
    <source>
        <dbReference type="Proteomes" id="UP000694845"/>
    </source>
</evidence>
<feature type="region of interest" description="Disordered" evidence="4">
    <location>
        <begin position="1182"/>
        <end position="1201"/>
    </location>
</feature>
<feature type="compositionally biased region" description="Basic and acidic residues" evidence="4">
    <location>
        <begin position="1929"/>
        <end position="1938"/>
    </location>
</feature>
<feature type="domain" description="EGF-like" evidence="5">
    <location>
        <begin position="924"/>
        <end position="964"/>
    </location>
</feature>
<dbReference type="SMART" id="SM00181">
    <property type="entry name" value="EGF"/>
    <property type="match status" value="1"/>
</dbReference>
<dbReference type="Pfam" id="PF00090">
    <property type="entry name" value="TSP_1"/>
    <property type="match status" value="1"/>
</dbReference>
<feature type="compositionally biased region" description="Basic and acidic residues" evidence="4">
    <location>
        <begin position="1069"/>
        <end position="1097"/>
    </location>
</feature>
<dbReference type="InterPro" id="IPR052065">
    <property type="entry name" value="Compl_asym_regulator"/>
</dbReference>
<dbReference type="SUPFAM" id="SSF57196">
    <property type="entry name" value="EGF/Laminin"/>
    <property type="match status" value="1"/>
</dbReference>
<feature type="compositionally biased region" description="Low complexity" evidence="4">
    <location>
        <begin position="1216"/>
        <end position="1237"/>
    </location>
</feature>
<feature type="compositionally biased region" description="Basic and acidic residues" evidence="4">
    <location>
        <begin position="1430"/>
        <end position="1439"/>
    </location>
</feature>
<name>A0A8B8A2X9_ACAPL</name>
<keyword evidence="1" id="KW-0677">Repeat</keyword>
<evidence type="ECO:0000313" key="8">
    <source>
        <dbReference type="RefSeq" id="XP_022112038.1"/>
    </source>
</evidence>
<evidence type="ECO:0000256" key="3">
    <source>
        <dbReference type="PROSITE-ProRule" id="PRU00076"/>
    </source>
</evidence>
<dbReference type="CDD" id="cd00054">
    <property type="entry name" value="EGF_CA"/>
    <property type="match status" value="1"/>
</dbReference>
<dbReference type="SUPFAM" id="SSF48726">
    <property type="entry name" value="Immunoglobulin"/>
    <property type="match status" value="1"/>
</dbReference>
<dbReference type="OrthoDB" id="6161694at2759"/>
<feature type="compositionally biased region" description="Polar residues" evidence="4">
    <location>
        <begin position="1554"/>
        <end position="1563"/>
    </location>
</feature>
<feature type="region of interest" description="Disordered" evidence="4">
    <location>
        <begin position="624"/>
        <end position="662"/>
    </location>
</feature>
<dbReference type="InterPro" id="IPR036179">
    <property type="entry name" value="Ig-like_dom_sf"/>
</dbReference>
<dbReference type="Gene3D" id="2.20.100.10">
    <property type="entry name" value="Thrombospondin type-1 (TSP1) repeat"/>
    <property type="match status" value="1"/>
</dbReference>
<dbReference type="Pfam" id="PF00008">
    <property type="entry name" value="EGF"/>
    <property type="match status" value="1"/>
</dbReference>
<dbReference type="KEGG" id="aplc:110991140"/>
<reference evidence="8 9" key="1">
    <citation type="submission" date="2025-04" db="UniProtKB">
        <authorList>
            <consortium name="RefSeq"/>
        </authorList>
    </citation>
    <scope>IDENTIFICATION</scope>
</reference>
<dbReference type="InterPro" id="IPR013783">
    <property type="entry name" value="Ig-like_fold"/>
</dbReference>
<feature type="compositionally biased region" description="Acidic residues" evidence="4">
    <location>
        <begin position="1909"/>
        <end position="1928"/>
    </location>
</feature>
<evidence type="ECO:0000313" key="9">
    <source>
        <dbReference type="RefSeq" id="XP_022112039.1"/>
    </source>
</evidence>
<dbReference type="PANTHER" id="PTHR22906">
    <property type="entry name" value="PROPERDIN"/>
    <property type="match status" value="1"/>
</dbReference>
<feature type="region of interest" description="Disordered" evidence="4">
    <location>
        <begin position="1273"/>
        <end position="1307"/>
    </location>
</feature>
<dbReference type="Proteomes" id="UP000694845">
    <property type="component" value="Unplaced"/>
</dbReference>
<feature type="region of interest" description="Disordered" evidence="4">
    <location>
        <begin position="1"/>
        <end position="67"/>
    </location>
</feature>
<dbReference type="GeneID" id="110991140"/>
<evidence type="ECO:0000256" key="2">
    <source>
        <dbReference type="ARBA" id="ARBA00023157"/>
    </source>
</evidence>
<feature type="compositionally biased region" description="Basic and acidic residues" evidence="4">
    <location>
        <begin position="701"/>
        <end position="712"/>
    </location>
</feature>
<gene>
    <name evidence="8 9" type="primary">LOC110991140</name>
</gene>
<feature type="region of interest" description="Disordered" evidence="4">
    <location>
        <begin position="1840"/>
        <end position="1879"/>
    </location>
</feature>
<organism evidence="7 9">
    <name type="scientific">Acanthaster planci</name>
    <name type="common">Crown-of-thorns starfish</name>
    <dbReference type="NCBI Taxonomy" id="133434"/>
    <lineage>
        <taxon>Eukaryota</taxon>
        <taxon>Metazoa</taxon>
        <taxon>Echinodermata</taxon>
        <taxon>Eleutherozoa</taxon>
        <taxon>Asterozoa</taxon>
        <taxon>Asteroidea</taxon>
        <taxon>Valvatacea</taxon>
        <taxon>Valvatida</taxon>
        <taxon>Acanthasteridae</taxon>
        <taxon>Acanthaster</taxon>
    </lineage>
</organism>
<feature type="region of interest" description="Disordered" evidence="4">
    <location>
        <begin position="1517"/>
        <end position="1539"/>
    </location>
</feature>
<dbReference type="InterPro" id="IPR007110">
    <property type="entry name" value="Ig-like_dom"/>
</dbReference>
<dbReference type="RefSeq" id="XP_022112038.1">
    <property type="nucleotide sequence ID" value="XM_022256346.1"/>
</dbReference>
<feature type="region of interest" description="Disordered" evidence="4">
    <location>
        <begin position="427"/>
        <end position="455"/>
    </location>
</feature>
<keyword evidence="2 3" id="KW-1015">Disulfide bond</keyword>
<feature type="compositionally biased region" description="Low complexity" evidence="4">
    <location>
        <begin position="1794"/>
        <end position="1811"/>
    </location>
</feature>
<dbReference type="PROSITE" id="PS50092">
    <property type="entry name" value="TSP1"/>
    <property type="match status" value="1"/>
</dbReference>
<evidence type="ECO:0000256" key="4">
    <source>
        <dbReference type="SAM" id="MobiDB-lite"/>
    </source>
</evidence>
<dbReference type="InterPro" id="IPR003599">
    <property type="entry name" value="Ig_sub"/>
</dbReference>
<feature type="compositionally biased region" description="Basic and acidic residues" evidence="4">
    <location>
        <begin position="444"/>
        <end position="455"/>
    </location>
</feature>
<dbReference type="SMART" id="SM00409">
    <property type="entry name" value="IG"/>
    <property type="match status" value="1"/>
</dbReference>
<feature type="compositionally biased region" description="Basic and acidic residues" evidence="4">
    <location>
        <begin position="1779"/>
        <end position="1793"/>
    </location>
</feature>
<dbReference type="InterPro" id="IPR013098">
    <property type="entry name" value="Ig_I-set"/>
</dbReference>
<dbReference type="RefSeq" id="XP_022112039.1">
    <property type="nucleotide sequence ID" value="XM_022256347.1"/>
</dbReference>
<evidence type="ECO:0000256" key="1">
    <source>
        <dbReference type="ARBA" id="ARBA00022737"/>
    </source>
</evidence>
<feature type="region of interest" description="Disordered" evidence="4">
    <location>
        <begin position="1755"/>
        <end position="1818"/>
    </location>
</feature>
<proteinExistence type="predicted"/>
<feature type="compositionally biased region" description="Low complexity" evidence="4">
    <location>
        <begin position="1530"/>
        <end position="1539"/>
    </location>
</feature>
<dbReference type="PROSITE" id="PS50026">
    <property type="entry name" value="EGF_3"/>
    <property type="match status" value="1"/>
</dbReference>
<feature type="compositionally biased region" description="Basic and acidic residues" evidence="4">
    <location>
        <begin position="738"/>
        <end position="754"/>
    </location>
</feature>
<sequence>MWKAVGLEEDNAFPNRFRRRKVKPNSSSSVDTPKGGTQKDAALHLPSDDEDQSWGFHASEPSSDSDLQTEYMTILTPEPGVLLRQDLVLIHPASVQEDGRFEKDPKLESGVKSELIPEDDLQMKVIVTPEPEVFLRQDLVVVHPTQTSEEGQRENEANLQMEVKEIVTPEPGIVLRQDLVLVHSDSGSVSPGHNQKQPPDLYLEPFPQLENEGEHRIVLKPTATATSRPSRDSVLEIEYDDSDIFDGGTRVEQPASALPPEMQNPRFPEWGFEADYGDTNMNNTDIFDSGTQVFQPTPTALLEMQSRPTHYPDLEFETDYAHTNMNNTDMFDGGVHIFQPTPRALPEMPSPHYPDSEFETEYDDASMGDAYIFDGGTRVFQPTQTALLETRSPRFRNLELKATVKPNPRSQQPFKIYEKPFPYISPVSSSRQNQQNVEIQVSKDSPDTDNVKKSPKVDIKRIDNRDHELVNVSITGKIEANNLKYLPAITDLFAAEDVSTRLANHVPLPADSRRNNFVIINQEDHGIHIGNHDYKSGIVDPSNVTSSDGKGMKEGAIPGLLVKLFGGHRHRKKPFQRGQARKAAIRIHIDDEYGVLNAHKETEAQNGSGGRGLHHERMQRVTAQTFKGEDGDFDANEEDDTDDLDFDTNDYSEDDDKMNEYTDEHNSFDMTKVGRGRRYLGDHEGRIWSPERESASIWKQTHGENMESRSQLKDTTITPDRMEGQQKSRESNNQMKRRANEDTNRHLAIDGNKERTRHRLRREDPEYDPTLAYQTNAETASSEWADWSSWGSCSVTCGKGVSLRQRICLPENIDDHCTGSSEESAECVADACSEEEKSEEITREEGHSTEVECNFDPSKTPKEIYWISPTGEKITKDSAAFSEKFKITGSKLIVRGVQSSDEGIYHCVVIMDDDSSETADAKINVLTCKSNPCKNGGSCIEHEGGSGLLFTCVCPVEFVGHTCERVSPLFIGDTSMAIIALCILVAVIFGVYLFLRKRKPAEAEVPQSGGSPTAVIQMDAVPADKPLLDDAEIDLFREISREEFKNFKSSHSYSLFKGQKTKRSQATIETKEIDEQVAEADRKSHGALHERPPHTGSEESQSTVDEKSPADVILKRKSSKHVASSQTEVVETPRKKSSAESISLPPSPSPAIEPVEQQRSTHIALSGHGKSSAEDILSLAEYQESKPKPGSASGLLSSPIPVPQLAMQKRLSLVNSKTKSPGSSISGGSAVSRSSTSRVKRSLFDVNQSEHRLSRHSVTYDEDRETIMDAVSRETASHPSHYSHTKTNSPRMLSRSSSPFTSSHTAPLIVKSSSGKLRAVTYEEQSQQRRPLLESPPPVSFPGGKRSSLYSSHSLPLDTGAVQESHAWIPISESTAYEAPVRQLNTPLTSGSLIRESTLPRSSADSLSSHHLAIQQEEQQKSSTASTEAISRHSVHDLEPSTDLVVEEKQPELAKSSSGEAAYSYANVQVHQHPKYESLSGISTSKISGTGFSATSGICTAPIIVKSSSGNLRAIVSEDHHQQRRPTLPGSPVSVSPRVHSSVFSNDIPRVGSVSHSSLASAKQSRDALETPTKDPVITASGEEHAQVGQIRRQSKFGYPAYTRKFSLPSDSHPPVVDIAQKPSSHPSTESAKVDVMQKISSEGSYLSRESFTSSHSVVLTAKEISKVFSGHSPSFVTEEHSTSIVGTEELVLKSASRADQENLIDASSYYTAVGALSITSTAVAKQETPGLTIDSHSQLKMDDTKDVDAATMATSHHWRPLPEFDSTTEESKINSGHHQVDASRAEDTEDKATVLASTTPTPASTAAVTSSKDELRHSSWVPLCADEDTDVDSTLVQREGELGQGVDIHNGNSNREKRTADSDQWEQNTSQSRRGSKFGYSGYVDRFSHLVESSPGVPASSHTLGEHEAEEDQLDEDDEDEADELPFDDAREGISDREDLDSGTEYM</sequence>
<keyword evidence="7" id="KW-1185">Reference proteome</keyword>
<feature type="compositionally biased region" description="Polar residues" evidence="4">
    <location>
        <begin position="1277"/>
        <end position="1291"/>
    </location>
</feature>
<dbReference type="InterPro" id="IPR036383">
    <property type="entry name" value="TSP1_rpt_sf"/>
</dbReference>
<feature type="compositionally biased region" description="Acidic residues" evidence="4">
    <location>
        <begin position="1939"/>
        <end position="1948"/>
    </location>
</feature>
<keyword evidence="3" id="KW-0245">EGF-like domain</keyword>
<evidence type="ECO:0000259" key="6">
    <source>
        <dbReference type="PROSITE" id="PS50835"/>
    </source>
</evidence>
<feature type="disulfide bond" evidence="3">
    <location>
        <begin position="954"/>
        <end position="963"/>
    </location>
</feature>
<dbReference type="PROSITE" id="PS00022">
    <property type="entry name" value="EGF_1"/>
    <property type="match status" value="1"/>
</dbReference>
<dbReference type="SUPFAM" id="SSF82895">
    <property type="entry name" value="TSP-1 type 1 repeat"/>
    <property type="match status" value="1"/>
</dbReference>
<dbReference type="Pfam" id="PF07679">
    <property type="entry name" value="I-set"/>
    <property type="match status" value="1"/>
</dbReference>
<evidence type="ECO:0000259" key="5">
    <source>
        <dbReference type="PROSITE" id="PS50026"/>
    </source>
</evidence>
<feature type="region of interest" description="Disordered" evidence="4">
    <location>
        <begin position="1207"/>
        <end position="1249"/>
    </location>
</feature>
<accession>A0A8B8A2X9</accession>
<dbReference type="InterPro" id="IPR000884">
    <property type="entry name" value="TSP1_rpt"/>
</dbReference>
<comment type="caution">
    <text evidence="3">Lacks conserved residue(s) required for the propagation of feature annotation.</text>
</comment>
<dbReference type="SMART" id="SM00209">
    <property type="entry name" value="TSP1"/>
    <property type="match status" value="1"/>
</dbReference>
<feature type="region of interest" description="Disordered" evidence="4">
    <location>
        <begin position="1059"/>
        <end position="1171"/>
    </location>
</feature>
<feature type="compositionally biased region" description="Polar residues" evidence="4">
    <location>
        <begin position="427"/>
        <end position="443"/>
    </location>
</feature>
<dbReference type="PROSITE" id="PS50835">
    <property type="entry name" value="IG_LIKE"/>
    <property type="match status" value="1"/>
</dbReference>